<keyword evidence="3" id="KW-0547">Nucleotide-binding</keyword>
<evidence type="ECO:0000313" key="16">
    <source>
        <dbReference type="Ensembl" id="ENSVURP00010025895.1"/>
    </source>
</evidence>
<dbReference type="InterPro" id="IPR011545">
    <property type="entry name" value="DEAD/DEAH_box_helicase_dom"/>
</dbReference>
<evidence type="ECO:0000256" key="11">
    <source>
        <dbReference type="ARBA" id="ARBA00083245"/>
    </source>
</evidence>
<dbReference type="CDD" id="cd20077">
    <property type="entry name" value="XPF_nuclease_FANCM"/>
    <property type="match status" value="1"/>
</dbReference>
<feature type="region of interest" description="Disordered" evidence="12">
    <location>
        <begin position="1405"/>
        <end position="1425"/>
    </location>
</feature>
<dbReference type="CDD" id="cd18801">
    <property type="entry name" value="SF2_C_FANCM_Hef"/>
    <property type="match status" value="1"/>
</dbReference>
<proteinExistence type="inferred from homology"/>
<dbReference type="Pfam" id="PF00271">
    <property type="entry name" value="Helicase_C"/>
    <property type="match status" value="1"/>
</dbReference>
<dbReference type="SUPFAM" id="SSF52540">
    <property type="entry name" value="P-loop containing nucleoside triphosphate hydrolases"/>
    <property type="match status" value="1"/>
</dbReference>
<reference evidence="15" key="2">
    <citation type="submission" date="2025-05" db="UniProtKB">
        <authorList>
            <consortium name="Ensembl"/>
        </authorList>
    </citation>
    <scope>IDENTIFICATION</scope>
</reference>
<evidence type="ECO:0000256" key="1">
    <source>
        <dbReference type="ARBA" id="ARBA00004123"/>
    </source>
</evidence>
<feature type="compositionally biased region" description="Polar residues" evidence="12">
    <location>
        <begin position="1230"/>
        <end position="1240"/>
    </location>
</feature>
<dbReference type="Gene3D" id="1.10.150.20">
    <property type="entry name" value="5' to 3' exonuclease, C-terminal subdomain"/>
    <property type="match status" value="1"/>
</dbReference>
<dbReference type="GeneTree" id="ENSGT00940000156480"/>
<dbReference type="SMART" id="SM00891">
    <property type="entry name" value="ERCC4"/>
    <property type="match status" value="1"/>
</dbReference>
<dbReference type="InterPro" id="IPR010994">
    <property type="entry name" value="RuvA_2-like"/>
</dbReference>
<dbReference type="Ensembl" id="ENSVURT00010029490.1">
    <property type="protein sequence ID" value="ENSVURP00010025895.1"/>
    <property type="gene ID" value="ENSVURG00010019802.1"/>
</dbReference>
<dbReference type="CDD" id="cd18033">
    <property type="entry name" value="DEXDc_FANCM"/>
    <property type="match status" value="1"/>
</dbReference>
<comment type="similarity">
    <text evidence="2">Belongs to the DEAD box helicase family. DEAH subfamily. FANCM sub-subfamily.</text>
</comment>
<feature type="domain" description="Helicase C-terminal" evidence="14">
    <location>
        <begin position="474"/>
        <end position="643"/>
    </location>
</feature>
<dbReference type="OMA" id="MQMLPND"/>
<dbReference type="InterPro" id="IPR011335">
    <property type="entry name" value="Restrct_endonuc-II-like"/>
</dbReference>
<keyword evidence="8" id="KW-0234">DNA repair</keyword>
<comment type="function">
    <text evidence="10">DNA-dependent ATPase component of the Fanconi anemia (FA) core complex. Required for the normal activation of the FA pathway, leading to monoubiquitination of the FANCI-FANCD2 complex in response to DNA damage, cellular resistance to DNA cross-linking drugs, and prevention of chromosomal breakage. In complex with CENPS and CENPX, binds double-stranded DNA (dsDNA), fork-structured DNA (fsDNA) and Holliday junction substrates. Its ATP-dependent DNA branch migration activity can process branched DNA structures such as a movable replication fork. This activity is strongly stimulated in the presence of CENPS and CENPX. In complex with FAAP24, efficiently binds to single-strand DNA (ssDNA), splayed-arm DNA, and 3'-flap substrates. In vitro, on its own, strongly binds ssDNA oligomers and weakly fsDNA, but does not bind to dsDNA.</text>
</comment>
<evidence type="ECO:0000313" key="15">
    <source>
        <dbReference type="Ensembl" id="ENSVURP00010014609.1"/>
    </source>
</evidence>
<dbReference type="FunFam" id="1.20.1320.20:FF:000001">
    <property type="entry name" value="Fanconi anemia, complementation group M"/>
    <property type="match status" value="1"/>
</dbReference>
<evidence type="ECO:0000256" key="8">
    <source>
        <dbReference type="ARBA" id="ARBA00023204"/>
    </source>
</evidence>
<dbReference type="GO" id="GO:0036297">
    <property type="term" value="P:interstrand cross-link repair"/>
    <property type="evidence" value="ECO:0007669"/>
    <property type="project" value="TreeGrafter"/>
</dbReference>
<feature type="region of interest" description="Disordered" evidence="12">
    <location>
        <begin position="1371"/>
        <end position="1391"/>
    </location>
</feature>
<dbReference type="GO" id="GO:0016787">
    <property type="term" value="F:hydrolase activity"/>
    <property type="evidence" value="ECO:0007669"/>
    <property type="project" value="UniProtKB-KW"/>
</dbReference>
<dbReference type="GO" id="GO:0005524">
    <property type="term" value="F:ATP binding"/>
    <property type="evidence" value="ECO:0007669"/>
    <property type="project" value="UniProtKB-KW"/>
</dbReference>
<dbReference type="SMART" id="SM00487">
    <property type="entry name" value="DEXDc"/>
    <property type="match status" value="1"/>
</dbReference>
<reference evidence="17" key="1">
    <citation type="submission" date="2018-12" db="EMBL/GenBank/DDBJ databases">
        <authorList>
            <person name="Yazar S."/>
        </authorList>
    </citation>
    <scope>NUCLEOTIDE SEQUENCE [LARGE SCALE GENOMIC DNA]</scope>
</reference>
<dbReference type="SUPFAM" id="SSF52980">
    <property type="entry name" value="Restriction endonuclease-like"/>
    <property type="match status" value="1"/>
</dbReference>
<evidence type="ECO:0000256" key="4">
    <source>
        <dbReference type="ARBA" id="ARBA00022763"/>
    </source>
</evidence>
<evidence type="ECO:0000256" key="3">
    <source>
        <dbReference type="ARBA" id="ARBA00022741"/>
    </source>
</evidence>
<gene>
    <name evidence="15" type="primary">LOC114029978</name>
    <name evidence="16" type="synonym">LOC114029975</name>
</gene>
<protein>
    <recommendedName>
        <fullName evidence="11">ATP-dependent RNA helicase FANCM</fullName>
    </recommendedName>
</protein>
<evidence type="ECO:0000256" key="9">
    <source>
        <dbReference type="ARBA" id="ARBA00023242"/>
    </source>
</evidence>
<feature type="domain" description="Helicase ATP-binding" evidence="13">
    <location>
        <begin position="115"/>
        <end position="283"/>
    </location>
</feature>
<dbReference type="PROSITE" id="PS51192">
    <property type="entry name" value="HELICASE_ATP_BIND_1"/>
    <property type="match status" value="1"/>
</dbReference>
<evidence type="ECO:0000256" key="12">
    <source>
        <dbReference type="SAM" id="MobiDB-lite"/>
    </source>
</evidence>
<feature type="region of interest" description="Disordered" evidence="12">
    <location>
        <begin position="1"/>
        <end position="37"/>
    </location>
</feature>
<comment type="subcellular location">
    <subcellularLocation>
        <location evidence="1">Nucleus</location>
    </subcellularLocation>
</comment>
<keyword evidence="17" id="KW-1185">Reference proteome</keyword>
<evidence type="ECO:0000256" key="2">
    <source>
        <dbReference type="ARBA" id="ARBA00009889"/>
    </source>
</evidence>
<dbReference type="Gene3D" id="1.20.1320.20">
    <property type="entry name" value="hef helicase domain"/>
    <property type="match status" value="1"/>
</dbReference>
<evidence type="ECO:0000313" key="17">
    <source>
        <dbReference type="Proteomes" id="UP000314987"/>
    </source>
</evidence>
<feature type="compositionally biased region" description="Polar residues" evidence="12">
    <location>
        <begin position="1371"/>
        <end position="1381"/>
    </location>
</feature>
<dbReference type="InterPro" id="IPR031879">
    <property type="entry name" value="FANCM-MHF-bd"/>
</dbReference>
<dbReference type="PANTHER" id="PTHR14025">
    <property type="entry name" value="FANCONI ANEMIA GROUP M FANCM FAMILY MEMBER"/>
    <property type="match status" value="1"/>
</dbReference>
<evidence type="ECO:0000259" key="13">
    <source>
        <dbReference type="PROSITE" id="PS51192"/>
    </source>
</evidence>
<dbReference type="Gene3D" id="3.40.50.300">
    <property type="entry name" value="P-loop containing nucleotide triphosphate hydrolases"/>
    <property type="match status" value="2"/>
</dbReference>
<feature type="region of interest" description="Disordered" evidence="12">
    <location>
        <begin position="1227"/>
        <end position="1250"/>
    </location>
</feature>
<dbReference type="GO" id="GO:0000400">
    <property type="term" value="F:four-way junction DNA binding"/>
    <property type="evidence" value="ECO:0007669"/>
    <property type="project" value="TreeGrafter"/>
</dbReference>
<sequence>MSGRPRTLFQTWGSRVTRSVRSSSGGGSGAGRPQGLAGFGACAPAAVEQPERMPEPPEEDDEVLLVAAYEAERRSGGGESPASPGPLEACGFCPATGAVWIYPTNFPVREYQLRISEAALFCNTLVCLPTGLGKTFIAAVVMYNFYRWFPAGKVVFMAPTKPLVAQQIEACSRVMGIPQRHMAEMTGSTQAFIRKEIWHNKRVLFLTPQVMINDLCRGACPAVKIKCLVIDEAHKALGNYAYCQVVRELVKYTKHFRILALSATPGSDTKAVQQVVSNLLIGQIELRSEDSSDILPFTHERQIEKLVVPLGEELVTIQNTYIQVLEAFANRLIRVKVLMRQDIPNLTKFQIILARDLFRKNSSPHILGGQQGIIEGDFAICISLYHGYELLQQMGMRSLYIFLCGIMDGTKGMTRTKNELSRNEQFMKLFEQLGNMFSDWNTTSGIVDGNPNQSGHNDKKFIYSHPKLKKLEEVVVEHFRTWKDQNTSEKKCDTRVMIFSSFRDSVQEIAEMLQYQPTVRVMTFVGHASGKSTKGLTQKEQLEVVKQFRDGGYNTLVSTCVGEEGLDIGEVDLIICFDAQKSPVRLVQRMGRTGRKRQGRIVVILTEGKEECAYNRSQSCKRSIYKAISGNRKTFHFYQGSPRMIPDGIYPKLHKMFIAEEIYERAKPSKIHKKSSIFSFGDGMKQRNSKEPWSLTEEEFRLWNRLYRLRESDEIKEVILPKAKFESLQDEEDNCESRPGCHQLSLSEWRIWQNRPFPTYQVDHSDRCYRFISIMKMIDKIRNEEDECNYELELKPHLQIGDTSSTSGILRNKHSSSASVNTTTLQKPAIKRNVKQNCSSLLIDFDEECAQEFKSDKNFYLKTKVLKEMTKDQCKASNSDNIANSLITEVRSTVSCNYQEASPVDKVALDVDSVANTSTAHDQLCELLVECSSVDKSESLFGGNHIEFGYDDFTDEKKIISTSMFYLSEEDPYLLKTATQLCDNCLLLTKETLNNVERFLSQSPPPLDALYSLKDEILRTSSFKNLQDDISSYSDMMLDGPNCDEHENEIHIHVKNDKVTTVDHAQVNASPEKCLVKKKHNGVCKTLMKKVSIEQDQERQFSEDTDSEFNQMNPLYLKNNSRCLSLSDDALTSEVVQVSPFHISDECLLDSDSETKIPLNHSTKIGTSLENLEGVGKEKTQSDDSIFDCSKELFSVNFDLGFCSPDSDEEQSELAKDVNKNGHLKVGFSGSHTNTMQEATNYGPRKECTPRTYDKNIIRRSISTTSMLQNQYPDCMLSPMSMTKEKEFESPGNFSASSVSSPVGENVMSTPLYKPNPMNSFSTMTQDILELSATKKKVNLRSIKKILNSTFEKFILYIFFYFHKPVLTQDDFQSNNRNRPTSMRAPKSYRNLKHEGRQFLDEEAEISQDAESISSDESEKSENEQDSLLVGFLNDGTQLSQVLNDSEMKSVYLQSVRSPLVGNMYKMVHKKYDSMNIFSQIPEQDETYFGDSFCVSDEEEHPINDSSEEVCVDFNLLNEDSFADGRKKYHTRRSAKLKRIRTQNNFAFKKKKVSRIIIPDDSSEEENIVNDKTESDNVIGNISICSKTEKQDDCLQKSLLSRSFTRDEELVKPDVVNNSIKEGQKEPLNITCTVSKALDTKSQCNYKTRSLLNADSLKDCKNFTVQPKLNSDLEDVNSKPVVLCGSSSTENLALTPTSLRLTEKRQRTCILVDSREISSGSEVISSLRTIHGLEVEVCPLDGCDYIVSNRMAVERKSQSEMMNNMNRCKLVEKIQYLQNMFERICVIVEKDREKTGAALKVFQRTKSYDSLLSALIGAGIRILFSSCQKETAELIKELTLVEQRKNAGIHVPIAVKDNKRDMFQFYLSIPNISYVTALNMCHHFSSVKKMTNSSLEEISLNAQVNILEQTT</sequence>
<organism evidence="15 17">
    <name type="scientific">Vombatus ursinus</name>
    <name type="common">Common wombat</name>
    <dbReference type="NCBI Taxonomy" id="29139"/>
    <lineage>
        <taxon>Eukaryota</taxon>
        <taxon>Metazoa</taxon>
        <taxon>Chordata</taxon>
        <taxon>Craniata</taxon>
        <taxon>Vertebrata</taxon>
        <taxon>Euteleostomi</taxon>
        <taxon>Mammalia</taxon>
        <taxon>Metatheria</taxon>
        <taxon>Diprotodontia</taxon>
        <taxon>Vombatidae</taxon>
        <taxon>Vombatus</taxon>
    </lineage>
</organism>
<evidence type="ECO:0000256" key="6">
    <source>
        <dbReference type="ARBA" id="ARBA00022806"/>
    </source>
</evidence>
<dbReference type="PROSITE" id="PS51194">
    <property type="entry name" value="HELICASE_CTER"/>
    <property type="match status" value="1"/>
</dbReference>
<dbReference type="SUPFAM" id="SSF47781">
    <property type="entry name" value="RuvA domain 2-like"/>
    <property type="match status" value="1"/>
</dbReference>
<dbReference type="GO" id="GO:0009378">
    <property type="term" value="F:four-way junction helicase activity"/>
    <property type="evidence" value="ECO:0007669"/>
    <property type="project" value="TreeGrafter"/>
</dbReference>
<feature type="compositionally biased region" description="Low complexity" evidence="12">
    <location>
        <begin position="13"/>
        <end position="23"/>
    </location>
</feature>
<dbReference type="Proteomes" id="UP000314987">
    <property type="component" value="Unassembled WGS sequence"/>
</dbReference>
<dbReference type="CDD" id="cd12091">
    <property type="entry name" value="FANCM_ID"/>
    <property type="match status" value="1"/>
</dbReference>
<dbReference type="Pfam" id="PF16783">
    <property type="entry name" value="FANCM-MHF_bd"/>
    <property type="match status" value="1"/>
</dbReference>
<dbReference type="STRING" id="29139.ENSVURP00010014609"/>
<dbReference type="Pfam" id="PF02732">
    <property type="entry name" value="ERCC4"/>
    <property type="match status" value="1"/>
</dbReference>
<evidence type="ECO:0000259" key="14">
    <source>
        <dbReference type="PROSITE" id="PS51194"/>
    </source>
</evidence>
<dbReference type="Gene3D" id="3.40.50.10130">
    <property type="match status" value="1"/>
</dbReference>
<dbReference type="GO" id="GO:0005634">
    <property type="term" value="C:nucleus"/>
    <property type="evidence" value="ECO:0007669"/>
    <property type="project" value="UniProtKB-SubCell"/>
</dbReference>
<dbReference type="InterPro" id="IPR047418">
    <property type="entry name" value="XPF_nuclease_FANCM"/>
</dbReference>
<dbReference type="GO" id="GO:0043138">
    <property type="term" value="F:3'-5' DNA helicase activity"/>
    <property type="evidence" value="ECO:0007669"/>
    <property type="project" value="InterPro"/>
</dbReference>
<dbReference type="InterPro" id="IPR044749">
    <property type="entry name" value="FANCM_DEXDc"/>
</dbReference>
<evidence type="ECO:0000256" key="5">
    <source>
        <dbReference type="ARBA" id="ARBA00022801"/>
    </source>
</evidence>
<keyword evidence="6" id="KW-0347">Helicase</keyword>
<keyword evidence="7" id="KW-0067">ATP-binding</keyword>
<dbReference type="FunFam" id="3.40.50.300:FF:000861">
    <property type="entry name" value="Fanconi anemia, complementation group M"/>
    <property type="match status" value="1"/>
</dbReference>
<dbReference type="Ensembl" id="ENSVURT00010016613.1">
    <property type="protein sequence ID" value="ENSVURP00010014609.1"/>
    <property type="gene ID" value="ENSVURG00010011172.1"/>
</dbReference>
<dbReference type="InterPro" id="IPR027417">
    <property type="entry name" value="P-loop_NTPase"/>
</dbReference>
<dbReference type="InterPro" id="IPR006166">
    <property type="entry name" value="ERCC4_domain"/>
</dbReference>
<evidence type="ECO:0000256" key="7">
    <source>
        <dbReference type="ARBA" id="ARBA00022840"/>
    </source>
</evidence>
<dbReference type="Pfam" id="PF00270">
    <property type="entry name" value="DEAD"/>
    <property type="match status" value="1"/>
</dbReference>
<dbReference type="InterPro" id="IPR014001">
    <property type="entry name" value="Helicase_ATP-bd"/>
</dbReference>
<accession>A0A4X2KQY8</accession>
<keyword evidence="9" id="KW-0539">Nucleus</keyword>
<evidence type="ECO:0000256" key="10">
    <source>
        <dbReference type="ARBA" id="ARBA00058282"/>
    </source>
</evidence>
<dbReference type="SMART" id="SM00490">
    <property type="entry name" value="HELICc"/>
    <property type="match status" value="1"/>
</dbReference>
<dbReference type="GO" id="GO:0004518">
    <property type="term" value="F:nuclease activity"/>
    <property type="evidence" value="ECO:0007669"/>
    <property type="project" value="InterPro"/>
</dbReference>
<dbReference type="InterPro" id="IPR039686">
    <property type="entry name" value="FANCM/Mph1-like_ID"/>
</dbReference>
<dbReference type="GO" id="GO:0035825">
    <property type="term" value="P:homologous recombination"/>
    <property type="evidence" value="ECO:0007669"/>
    <property type="project" value="UniProtKB-ARBA"/>
</dbReference>
<keyword evidence="4" id="KW-0227">DNA damage</keyword>
<keyword evidence="5" id="KW-0378">Hydrolase</keyword>
<dbReference type="GO" id="GO:0045003">
    <property type="term" value="P:double-strand break repair via synthesis-dependent strand annealing"/>
    <property type="evidence" value="ECO:0007669"/>
    <property type="project" value="TreeGrafter"/>
</dbReference>
<dbReference type="InterPro" id="IPR001650">
    <property type="entry name" value="Helicase_C-like"/>
</dbReference>
<dbReference type="PANTHER" id="PTHR14025:SF20">
    <property type="entry name" value="FANCONI ANEMIA GROUP M PROTEIN"/>
    <property type="match status" value="1"/>
</dbReference>
<name>A0A4X2KQY8_VOMUR</name>